<keyword evidence="2" id="KW-1185">Reference proteome</keyword>
<dbReference type="HOGENOM" id="CLU_3310215_0_0_5"/>
<organism evidence="1 2">
    <name type="scientific">Fulvimarina pelagi HTCC2506</name>
    <dbReference type="NCBI Taxonomy" id="314231"/>
    <lineage>
        <taxon>Bacteria</taxon>
        <taxon>Pseudomonadati</taxon>
        <taxon>Pseudomonadota</taxon>
        <taxon>Alphaproteobacteria</taxon>
        <taxon>Hyphomicrobiales</taxon>
        <taxon>Aurantimonadaceae</taxon>
        <taxon>Fulvimarina</taxon>
    </lineage>
</organism>
<gene>
    <name evidence="1" type="ORF">FP2506_05746</name>
</gene>
<reference evidence="1 2" key="1">
    <citation type="journal article" date="2010" name="J. Bacteriol.">
        <title>Genome sequence of Fulvimarina pelagi HTCC2506T, a Mn(II)-oxidizing alphaproteobacterium possessing an aerobic anoxygenic photosynthetic gene cluster and Xanthorhodopsin.</title>
        <authorList>
            <person name="Kang I."/>
            <person name="Oh H.M."/>
            <person name="Lim S.I."/>
            <person name="Ferriera S."/>
            <person name="Giovannoni S.J."/>
            <person name="Cho J.C."/>
        </authorList>
    </citation>
    <scope>NUCLEOTIDE SEQUENCE [LARGE SCALE GENOMIC DNA]</scope>
    <source>
        <strain evidence="1 2">HTCC2506</strain>
    </source>
</reference>
<accession>Q0G7P7</accession>
<sequence>MFFAPALNPEGHSLLLHGPQKTETAESIVQRFRLLGADG</sequence>
<dbReference type="EMBL" id="AATP01000001">
    <property type="protein sequence ID" value="EAU42317.1"/>
    <property type="molecule type" value="Genomic_DNA"/>
</dbReference>
<evidence type="ECO:0000313" key="1">
    <source>
        <dbReference type="EMBL" id="EAU42317.1"/>
    </source>
</evidence>
<comment type="caution">
    <text evidence="1">The sequence shown here is derived from an EMBL/GenBank/DDBJ whole genome shotgun (WGS) entry which is preliminary data.</text>
</comment>
<name>Q0G7P7_9HYPH</name>
<dbReference type="AlphaFoldDB" id="Q0G7P7"/>
<dbReference type="Proteomes" id="UP000004310">
    <property type="component" value="Unassembled WGS sequence"/>
</dbReference>
<evidence type="ECO:0000313" key="2">
    <source>
        <dbReference type="Proteomes" id="UP000004310"/>
    </source>
</evidence>
<proteinExistence type="predicted"/>
<protein>
    <submittedName>
        <fullName evidence="1">Uncharacterized protein</fullName>
    </submittedName>
</protein>